<feature type="compositionally biased region" description="Basic and acidic residues" evidence="1">
    <location>
        <begin position="33"/>
        <end position="59"/>
    </location>
</feature>
<feature type="compositionally biased region" description="Basic and acidic residues" evidence="1">
    <location>
        <begin position="83"/>
        <end position="94"/>
    </location>
</feature>
<evidence type="ECO:0000313" key="3">
    <source>
        <dbReference type="Proteomes" id="UP000000763"/>
    </source>
</evidence>
<evidence type="ECO:0000313" key="2">
    <source>
        <dbReference type="EMBL" id="BAD25843.1"/>
    </source>
</evidence>
<proteinExistence type="predicted"/>
<organism evidence="2 3">
    <name type="scientific">Oryza sativa subsp. japonica</name>
    <name type="common">Rice</name>
    <dbReference type="NCBI Taxonomy" id="39947"/>
    <lineage>
        <taxon>Eukaryota</taxon>
        <taxon>Viridiplantae</taxon>
        <taxon>Streptophyta</taxon>
        <taxon>Embryophyta</taxon>
        <taxon>Tracheophyta</taxon>
        <taxon>Spermatophyta</taxon>
        <taxon>Magnoliopsida</taxon>
        <taxon>Liliopsida</taxon>
        <taxon>Poales</taxon>
        <taxon>Poaceae</taxon>
        <taxon>BOP clade</taxon>
        <taxon>Oryzoideae</taxon>
        <taxon>Oryzeae</taxon>
        <taxon>Oryzinae</taxon>
        <taxon>Oryza</taxon>
        <taxon>Oryza sativa</taxon>
    </lineage>
</organism>
<feature type="region of interest" description="Disordered" evidence="1">
    <location>
        <begin position="1"/>
        <end position="20"/>
    </location>
</feature>
<dbReference type="Proteomes" id="UP000000763">
    <property type="component" value="Chromosome 9"/>
</dbReference>
<name>Q6H606_ORYSJ</name>
<sequence length="102" mass="11580">MDEVGSTPARPHLRLRRRSVGLLLQRPTKRGARRDVAAEGEEGKAGGNDVARRRGDLFHRRSVSSTGEERQKKRAPKNIRCRSVWDRERTEKISRGSFGTKS</sequence>
<gene>
    <name evidence="2" type="primary">P0505H05.35</name>
</gene>
<dbReference type="AlphaFoldDB" id="Q6H606"/>
<feature type="region of interest" description="Disordered" evidence="1">
    <location>
        <begin position="26"/>
        <end position="102"/>
    </location>
</feature>
<reference evidence="3" key="2">
    <citation type="journal article" date="2008" name="Nucleic Acids Res.">
        <title>The rice annotation project database (RAP-DB): 2008 update.</title>
        <authorList>
            <consortium name="The rice annotation project (RAP)"/>
        </authorList>
    </citation>
    <scope>GENOME REANNOTATION</scope>
    <source>
        <strain evidence="3">cv. Nipponbare</strain>
    </source>
</reference>
<accession>Q6H606</accession>
<evidence type="ECO:0000256" key="1">
    <source>
        <dbReference type="SAM" id="MobiDB-lite"/>
    </source>
</evidence>
<dbReference type="EMBL" id="AP005312">
    <property type="protein sequence ID" value="BAD25843.1"/>
    <property type="molecule type" value="Genomic_DNA"/>
</dbReference>
<reference evidence="3" key="1">
    <citation type="journal article" date="2005" name="Nature">
        <title>The map-based sequence of the rice genome.</title>
        <authorList>
            <consortium name="International rice genome sequencing project (IRGSP)"/>
            <person name="Matsumoto T."/>
            <person name="Wu J."/>
            <person name="Kanamori H."/>
            <person name="Katayose Y."/>
            <person name="Fujisawa M."/>
            <person name="Namiki N."/>
            <person name="Mizuno H."/>
            <person name="Yamamoto K."/>
            <person name="Antonio B.A."/>
            <person name="Baba T."/>
            <person name="Sakata K."/>
            <person name="Nagamura Y."/>
            <person name="Aoki H."/>
            <person name="Arikawa K."/>
            <person name="Arita K."/>
            <person name="Bito T."/>
            <person name="Chiden Y."/>
            <person name="Fujitsuka N."/>
            <person name="Fukunaka R."/>
            <person name="Hamada M."/>
            <person name="Harada C."/>
            <person name="Hayashi A."/>
            <person name="Hijishita S."/>
            <person name="Honda M."/>
            <person name="Hosokawa S."/>
            <person name="Ichikawa Y."/>
            <person name="Idonuma A."/>
            <person name="Iijima M."/>
            <person name="Ikeda M."/>
            <person name="Ikeno M."/>
            <person name="Ito K."/>
            <person name="Ito S."/>
            <person name="Ito T."/>
            <person name="Ito Y."/>
            <person name="Ito Y."/>
            <person name="Iwabuchi A."/>
            <person name="Kamiya K."/>
            <person name="Karasawa W."/>
            <person name="Kurita K."/>
            <person name="Katagiri S."/>
            <person name="Kikuta A."/>
            <person name="Kobayashi H."/>
            <person name="Kobayashi N."/>
            <person name="Machita K."/>
            <person name="Maehara T."/>
            <person name="Masukawa M."/>
            <person name="Mizubayashi T."/>
            <person name="Mukai Y."/>
            <person name="Nagasaki H."/>
            <person name="Nagata Y."/>
            <person name="Naito S."/>
            <person name="Nakashima M."/>
            <person name="Nakama Y."/>
            <person name="Nakamichi Y."/>
            <person name="Nakamura M."/>
            <person name="Meguro A."/>
            <person name="Negishi M."/>
            <person name="Ohta I."/>
            <person name="Ohta T."/>
            <person name="Okamoto M."/>
            <person name="Ono N."/>
            <person name="Saji S."/>
            <person name="Sakaguchi M."/>
            <person name="Sakai K."/>
            <person name="Shibata M."/>
            <person name="Shimokawa T."/>
            <person name="Song J."/>
            <person name="Takazaki Y."/>
            <person name="Terasawa K."/>
            <person name="Tsugane M."/>
            <person name="Tsuji K."/>
            <person name="Ueda S."/>
            <person name="Waki K."/>
            <person name="Yamagata H."/>
            <person name="Yamamoto M."/>
            <person name="Yamamoto S."/>
            <person name="Yamane H."/>
            <person name="Yoshiki S."/>
            <person name="Yoshihara R."/>
            <person name="Yukawa K."/>
            <person name="Zhong H."/>
            <person name="Yano M."/>
            <person name="Yuan Q."/>
            <person name="Ouyang S."/>
            <person name="Liu J."/>
            <person name="Jones K.M."/>
            <person name="Gansberger K."/>
            <person name="Moffat K."/>
            <person name="Hill J."/>
            <person name="Bera J."/>
            <person name="Fadrosh D."/>
            <person name="Jin S."/>
            <person name="Johri S."/>
            <person name="Kim M."/>
            <person name="Overton L."/>
            <person name="Reardon M."/>
            <person name="Tsitrin T."/>
            <person name="Vuong H."/>
            <person name="Weaver B."/>
            <person name="Ciecko A."/>
            <person name="Tallon L."/>
            <person name="Jackson J."/>
            <person name="Pai G."/>
            <person name="Aken S.V."/>
            <person name="Utterback T."/>
            <person name="Reidmuller S."/>
            <person name="Feldblyum T."/>
            <person name="Hsiao J."/>
            <person name="Zismann V."/>
            <person name="Iobst S."/>
            <person name="de Vazeille A.R."/>
            <person name="Buell C.R."/>
            <person name="Ying K."/>
            <person name="Li Y."/>
            <person name="Lu T."/>
            <person name="Huang Y."/>
            <person name="Zhao Q."/>
            <person name="Feng Q."/>
            <person name="Zhang L."/>
            <person name="Zhu J."/>
            <person name="Weng Q."/>
            <person name="Mu J."/>
            <person name="Lu Y."/>
            <person name="Fan D."/>
            <person name="Liu Y."/>
            <person name="Guan J."/>
            <person name="Zhang Y."/>
            <person name="Yu S."/>
            <person name="Liu X."/>
            <person name="Zhang Y."/>
            <person name="Hong G."/>
            <person name="Han B."/>
            <person name="Choisne N."/>
            <person name="Demange N."/>
            <person name="Orjeda G."/>
            <person name="Samain S."/>
            <person name="Cattolico L."/>
            <person name="Pelletier E."/>
            <person name="Couloux A."/>
            <person name="Segurens B."/>
            <person name="Wincker P."/>
            <person name="D'Hont A."/>
            <person name="Scarpelli C."/>
            <person name="Weissenbach J."/>
            <person name="Salanoubat M."/>
            <person name="Quetier F."/>
            <person name="Yu Y."/>
            <person name="Kim H.R."/>
            <person name="Rambo T."/>
            <person name="Currie J."/>
            <person name="Collura K."/>
            <person name="Luo M."/>
            <person name="Yang T."/>
            <person name="Ammiraju J.S.S."/>
            <person name="Engler F."/>
            <person name="Soderlund C."/>
            <person name="Wing R.A."/>
            <person name="Palmer L.E."/>
            <person name="de la Bastide M."/>
            <person name="Spiegel L."/>
            <person name="Nascimento L."/>
            <person name="Zutavern T."/>
            <person name="O'Shaughnessy A."/>
            <person name="Dike S."/>
            <person name="Dedhia N."/>
            <person name="Preston R."/>
            <person name="Balija V."/>
            <person name="McCombie W.R."/>
            <person name="Chow T."/>
            <person name="Chen H."/>
            <person name="Chung M."/>
            <person name="Chen C."/>
            <person name="Shaw J."/>
            <person name="Wu H."/>
            <person name="Hsiao K."/>
            <person name="Chao Y."/>
            <person name="Chu M."/>
            <person name="Cheng C."/>
            <person name="Hour A."/>
            <person name="Lee P."/>
            <person name="Lin S."/>
            <person name="Lin Y."/>
            <person name="Liou J."/>
            <person name="Liu S."/>
            <person name="Hsing Y."/>
            <person name="Raghuvanshi S."/>
            <person name="Mohanty A."/>
            <person name="Bharti A.K."/>
            <person name="Gaur A."/>
            <person name="Gupta V."/>
            <person name="Kumar D."/>
            <person name="Ravi V."/>
            <person name="Vij S."/>
            <person name="Kapur A."/>
            <person name="Khurana P."/>
            <person name="Khurana P."/>
            <person name="Khurana J.P."/>
            <person name="Tyagi A.K."/>
            <person name="Gaikwad K."/>
            <person name="Singh A."/>
            <person name="Dalal V."/>
            <person name="Srivastava S."/>
            <person name="Dixit A."/>
            <person name="Pal A.K."/>
            <person name="Ghazi I.A."/>
            <person name="Yadav M."/>
            <person name="Pandit A."/>
            <person name="Bhargava A."/>
            <person name="Sureshbabu K."/>
            <person name="Batra K."/>
            <person name="Sharma T.R."/>
            <person name="Mohapatra T."/>
            <person name="Singh N.K."/>
            <person name="Messing J."/>
            <person name="Nelson A.B."/>
            <person name="Fuks G."/>
            <person name="Kavchok S."/>
            <person name="Keizer G."/>
            <person name="Linton E."/>
            <person name="Llaca V."/>
            <person name="Song R."/>
            <person name="Tanyolac B."/>
            <person name="Young S."/>
            <person name="Ho-Il K."/>
            <person name="Hahn J.H."/>
            <person name="Sangsakoo G."/>
            <person name="Vanavichit A."/>
            <person name="de Mattos Luiz.A.T."/>
            <person name="Zimmer P.D."/>
            <person name="Malone G."/>
            <person name="Dellagostin O."/>
            <person name="de Oliveira A.C."/>
            <person name="Bevan M."/>
            <person name="Bancroft I."/>
            <person name="Minx P."/>
            <person name="Cordum H."/>
            <person name="Wilson R."/>
            <person name="Cheng Z."/>
            <person name="Jin W."/>
            <person name="Jiang J."/>
            <person name="Leong S.A."/>
            <person name="Iwama H."/>
            <person name="Gojobori T."/>
            <person name="Itoh T."/>
            <person name="Niimura Y."/>
            <person name="Fujii Y."/>
            <person name="Habara T."/>
            <person name="Sakai H."/>
            <person name="Sato Y."/>
            <person name="Wilson G."/>
            <person name="Kumar K."/>
            <person name="McCouch S."/>
            <person name="Juretic N."/>
            <person name="Hoen D."/>
            <person name="Wright S."/>
            <person name="Bruskiewich R."/>
            <person name="Bureau T."/>
            <person name="Miyao A."/>
            <person name="Hirochika H."/>
            <person name="Nishikawa T."/>
            <person name="Kadowaki K."/>
            <person name="Sugiura M."/>
            <person name="Burr B."/>
            <person name="Sasaki T."/>
        </authorList>
    </citation>
    <scope>NUCLEOTIDE SEQUENCE [LARGE SCALE GENOMIC DNA]</scope>
    <source>
        <strain evidence="3">cv. Nipponbare</strain>
    </source>
</reference>
<protein>
    <submittedName>
        <fullName evidence="2">Uncharacterized protein</fullName>
    </submittedName>
</protein>